<name>A0A6V7P4B5_ANACO</name>
<protein>
    <submittedName>
        <fullName evidence="1">Uncharacterized protein</fullName>
    </submittedName>
</protein>
<organism evidence="1">
    <name type="scientific">Ananas comosus var. bracteatus</name>
    <name type="common">red pineapple</name>
    <dbReference type="NCBI Taxonomy" id="296719"/>
    <lineage>
        <taxon>Eukaryota</taxon>
        <taxon>Viridiplantae</taxon>
        <taxon>Streptophyta</taxon>
        <taxon>Embryophyta</taxon>
        <taxon>Tracheophyta</taxon>
        <taxon>Spermatophyta</taxon>
        <taxon>Magnoliopsida</taxon>
        <taxon>Liliopsida</taxon>
        <taxon>Poales</taxon>
        <taxon>Bromeliaceae</taxon>
        <taxon>Bromelioideae</taxon>
        <taxon>Ananas</taxon>
    </lineage>
</organism>
<reference evidence="1" key="1">
    <citation type="submission" date="2020-07" db="EMBL/GenBank/DDBJ databases">
        <authorList>
            <person name="Lin J."/>
        </authorList>
    </citation>
    <scope>NUCLEOTIDE SEQUENCE</scope>
</reference>
<evidence type="ECO:0000313" key="1">
    <source>
        <dbReference type="EMBL" id="CAD1825476.1"/>
    </source>
</evidence>
<accession>A0A6V7P4B5</accession>
<dbReference type="AlphaFoldDB" id="A0A6V7P4B5"/>
<dbReference type="EMBL" id="LR862145">
    <property type="protein sequence ID" value="CAD1825476.1"/>
    <property type="molecule type" value="Genomic_DNA"/>
</dbReference>
<sequence length="117" mass="13294">MFSGFLVVCHANPNKLGIRYSSSLLGVSYENSTSIAVIEAPTFYQPPNSRNLTVLMHSLYKQLKITRILNEELAAINPLHGDHMEIRITGPIRAQPHVLDFPLRKLKANMFHFQECM</sequence>
<gene>
    <name evidence="1" type="ORF">CB5_LOCUS8687</name>
</gene>
<proteinExistence type="predicted"/>